<gene>
    <name evidence="6" type="ORF">ACFO0C_49025</name>
</gene>
<reference evidence="7" key="1">
    <citation type="journal article" date="2019" name="Int. J. Syst. Evol. Microbiol.">
        <title>The Global Catalogue of Microorganisms (GCM) 10K type strain sequencing project: providing services to taxonomists for standard genome sequencing and annotation.</title>
        <authorList>
            <consortium name="The Broad Institute Genomics Platform"/>
            <consortium name="The Broad Institute Genome Sequencing Center for Infectious Disease"/>
            <person name="Wu L."/>
            <person name="Ma J."/>
        </authorList>
    </citation>
    <scope>NUCLEOTIDE SEQUENCE [LARGE SCALE GENOMIC DNA]</scope>
    <source>
        <strain evidence="7">TBRC 5832</strain>
    </source>
</reference>
<keyword evidence="4" id="KW-0813">Transport</keyword>
<keyword evidence="2" id="KW-0677">Repeat</keyword>
<evidence type="ECO:0000256" key="2">
    <source>
        <dbReference type="ARBA" id="ARBA00022737"/>
    </source>
</evidence>
<evidence type="ECO:0000256" key="1">
    <source>
        <dbReference type="ARBA" id="ARBA00022729"/>
    </source>
</evidence>
<dbReference type="RefSeq" id="WP_378073866.1">
    <property type="nucleotide sequence ID" value="NZ_JBHSBL010000051.1"/>
</dbReference>
<dbReference type="SUPFAM" id="SSF141072">
    <property type="entry name" value="CalX-like"/>
    <property type="match status" value="2"/>
</dbReference>
<evidence type="ECO:0000313" key="7">
    <source>
        <dbReference type="Proteomes" id="UP001595867"/>
    </source>
</evidence>
<accession>A0ABV8JBL1</accession>
<sequence length="220" mass="22349">ANDLTPEITTAGTVNVGEGDGDATVPVTLSWAGLPNTNDASSTQKEITVDYATADDTAVAGEDYTAVGTAELTFPANDLTPQDIVVPLADDQIYEASEQFKVNLSNASDAAVIADPETSVVIADDDSANKPTYSVTAPANPVGEGASGEYTVTLTSDAVSDITFDITVTAGGVVPSAVGADYTLPNSTVTVLKGSDTATFDVDVADDDLYEGAETATVVV</sequence>
<keyword evidence="3" id="KW-0106">Calcium</keyword>
<organism evidence="6 7">
    <name type="scientific">Actinoplanes subglobosus</name>
    <dbReference type="NCBI Taxonomy" id="1547892"/>
    <lineage>
        <taxon>Bacteria</taxon>
        <taxon>Bacillati</taxon>
        <taxon>Actinomycetota</taxon>
        <taxon>Actinomycetes</taxon>
        <taxon>Micromonosporales</taxon>
        <taxon>Micromonosporaceae</taxon>
        <taxon>Actinoplanes</taxon>
    </lineage>
</organism>
<dbReference type="Gene3D" id="2.60.40.2030">
    <property type="match status" value="2"/>
</dbReference>
<evidence type="ECO:0000259" key="5">
    <source>
        <dbReference type="SMART" id="SM00237"/>
    </source>
</evidence>
<dbReference type="PANTHER" id="PTHR11878">
    <property type="entry name" value="SODIUM/CALCIUM EXCHANGER"/>
    <property type="match status" value="1"/>
</dbReference>
<keyword evidence="7" id="KW-1185">Reference proteome</keyword>
<dbReference type="InterPro" id="IPR051171">
    <property type="entry name" value="CaCA"/>
</dbReference>
<dbReference type="PANTHER" id="PTHR11878:SF65">
    <property type="entry name" value="NA_CA-EXCHANGE PROTEIN, ISOFORM G"/>
    <property type="match status" value="1"/>
</dbReference>
<name>A0ABV8JBL1_9ACTN</name>
<dbReference type="EMBL" id="JBHSBL010000051">
    <property type="protein sequence ID" value="MFC4072926.1"/>
    <property type="molecule type" value="Genomic_DNA"/>
</dbReference>
<proteinExistence type="predicted"/>
<comment type="caution">
    <text evidence="6">The sequence shown here is derived from an EMBL/GenBank/DDBJ whole genome shotgun (WGS) entry which is preliminary data.</text>
</comment>
<feature type="non-terminal residue" evidence="6">
    <location>
        <position position="1"/>
    </location>
</feature>
<dbReference type="Pfam" id="PF03160">
    <property type="entry name" value="Calx-beta"/>
    <property type="match status" value="2"/>
</dbReference>
<keyword evidence="1" id="KW-0732">Signal</keyword>
<evidence type="ECO:0000256" key="4">
    <source>
        <dbReference type="ARBA" id="ARBA00023065"/>
    </source>
</evidence>
<protein>
    <submittedName>
        <fullName evidence="6">Calx-beta domain-containing protein</fullName>
    </submittedName>
</protein>
<feature type="non-terminal residue" evidence="6">
    <location>
        <position position="220"/>
    </location>
</feature>
<evidence type="ECO:0000256" key="3">
    <source>
        <dbReference type="ARBA" id="ARBA00022837"/>
    </source>
</evidence>
<dbReference type="Proteomes" id="UP001595867">
    <property type="component" value="Unassembled WGS sequence"/>
</dbReference>
<dbReference type="InterPro" id="IPR003644">
    <property type="entry name" value="Calx_beta"/>
</dbReference>
<feature type="domain" description="Calx-beta" evidence="5">
    <location>
        <begin position="4"/>
        <end position="105"/>
    </location>
</feature>
<evidence type="ECO:0000313" key="6">
    <source>
        <dbReference type="EMBL" id="MFC4072926.1"/>
    </source>
</evidence>
<dbReference type="InterPro" id="IPR038081">
    <property type="entry name" value="CalX-like_sf"/>
</dbReference>
<keyword evidence="4" id="KW-0406">Ion transport</keyword>
<dbReference type="SMART" id="SM00237">
    <property type="entry name" value="Calx_beta"/>
    <property type="match status" value="1"/>
</dbReference>